<reference evidence="3" key="2">
    <citation type="submission" date="2011-02" db="EMBL/GenBank/DDBJ databases">
        <authorList>
            <person name="MacLean D."/>
        </authorList>
    </citation>
    <scope>NUCLEOTIDE SEQUENCE</scope>
</reference>
<organism evidence="3">
    <name type="scientific">Albugo laibachii Nc14</name>
    <dbReference type="NCBI Taxonomy" id="890382"/>
    <lineage>
        <taxon>Eukaryota</taxon>
        <taxon>Sar</taxon>
        <taxon>Stramenopiles</taxon>
        <taxon>Oomycota</taxon>
        <taxon>Peronosporomycetes</taxon>
        <taxon>Albuginales</taxon>
        <taxon>Albuginaceae</taxon>
        <taxon>Albugo</taxon>
    </lineage>
</organism>
<feature type="domain" description="Wbp11/ELF5/Saf1 N-terminal" evidence="2">
    <location>
        <begin position="43"/>
        <end position="118"/>
    </location>
</feature>
<dbReference type="EMBL" id="FR824218">
    <property type="protein sequence ID" value="CCA22932.1"/>
    <property type="molecule type" value="Genomic_DNA"/>
</dbReference>
<evidence type="ECO:0000313" key="3">
    <source>
        <dbReference type="EMBL" id="CCA22932.1"/>
    </source>
</evidence>
<protein>
    <submittedName>
        <fullName evidence="3">Uncharacterized protein AlNc14C173G8062</fullName>
    </submittedName>
</protein>
<sequence length="376" mass="42451">MELFLISELRPSVSRTHVSESKSSVTKIHMTYCRITIVILMAKSQNPVESFRREQKKKEAKKLKYDRQKSKFAKLATLEPEQLKPELNRLKRQLELDPKDGHIKKKKNELESILSAAMKKKTESKSGQMDTSSGIKTSEDLKTLNENRYKDPKNSIHYHPTLNPYGAPPPGHPQMYHTSSPHPLPSTHSNPSSIPQRASIREYLFIFDESGALTLMIGNRPLAPSDPPPPSSIQVPRRPPLPAGAVPIQAPPPPPLPMRIPTSKDYNDDPIQIKATKPPMPPPIQPLEAPKMEESDVIAPYPQSASTHEDREDREGKRLEGTDAFQETVAFLPTSIRVHRKKETRKSTVQVSQPNITQTDEKLKDFLDEINTLRSE</sequence>
<dbReference type="AlphaFoldDB" id="F0WNP1"/>
<dbReference type="Pfam" id="PF12622">
    <property type="entry name" value="NpwBP"/>
    <property type="match status" value="1"/>
</dbReference>
<feature type="compositionally biased region" description="Basic and acidic residues" evidence="1">
    <location>
        <begin position="307"/>
        <end position="321"/>
    </location>
</feature>
<feature type="region of interest" description="Disordered" evidence="1">
    <location>
        <begin position="263"/>
        <end position="323"/>
    </location>
</feature>
<name>F0WNP1_9STRA</name>
<reference evidence="3" key="1">
    <citation type="journal article" date="2011" name="PLoS Biol.">
        <title>Gene gain and loss during evolution of obligate parasitism in the white rust pathogen of Arabidopsis thaliana.</title>
        <authorList>
            <person name="Kemen E."/>
            <person name="Gardiner A."/>
            <person name="Schultz-Larsen T."/>
            <person name="Kemen A.C."/>
            <person name="Balmuth A.L."/>
            <person name="Robert-Seilaniantz A."/>
            <person name="Bailey K."/>
            <person name="Holub E."/>
            <person name="Studholme D.J."/>
            <person name="Maclean D."/>
            <person name="Jones J.D."/>
        </authorList>
    </citation>
    <scope>NUCLEOTIDE SEQUENCE</scope>
</reference>
<dbReference type="GO" id="GO:0006396">
    <property type="term" value="P:RNA processing"/>
    <property type="evidence" value="ECO:0007669"/>
    <property type="project" value="InterPro"/>
</dbReference>
<feature type="compositionally biased region" description="Low complexity" evidence="1">
    <location>
        <begin position="177"/>
        <end position="193"/>
    </location>
</feature>
<evidence type="ECO:0000256" key="1">
    <source>
        <dbReference type="SAM" id="MobiDB-lite"/>
    </source>
</evidence>
<feature type="region of interest" description="Disordered" evidence="1">
    <location>
        <begin position="152"/>
        <end position="194"/>
    </location>
</feature>
<dbReference type="InterPro" id="IPR019007">
    <property type="entry name" value="Wbp11/ELF5/Saf1_N"/>
</dbReference>
<gene>
    <name evidence="3" type="primary">AlNc14C173G8062</name>
    <name evidence="3" type="ORF">ALNC14_090750</name>
</gene>
<dbReference type="HOGENOM" id="CLU_732567_0_0_1"/>
<evidence type="ECO:0000259" key="2">
    <source>
        <dbReference type="Pfam" id="PF09429"/>
    </source>
</evidence>
<accession>F0WNP1</accession>
<proteinExistence type="predicted"/>
<dbReference type="Pfam" id="PF09429">
    <property type="entry name" value="Wbp11"/>
    <property type="match status" value="1"/>
</dbReference>